<reference evidence="1" key="1">
    <citation type="submission" date="2014-11" db="EMBL/GenBank/DDBJ databases">
        <authorList>
            <person name="Amaro Gonzalez C."/>
        </authorList>
    </citation>
    <scope>NUCLEOTIDE SEQUENCE</scope>
</reference>
<reference evidence="1" key="2">
    <citation type="journal article" date="2015" name="Fish Shellfish Immunol.">
        <title>Early steps in the European eel (Anguilla anguilla)-Vibrio vulnificus interaction in the gills: Role of the RtxA13 toxin.</title>
        <authorList>
            <person name="Callol A."/>
            <person name="Pajuelo D."/>
            <person name="Ebbesson L."/>
            <person name="Teles M."/>
            <person name="MacKenzie S."/>
            <person name="Amaro C."/>
        </authorList>
    </citation>
    <scope>NUCLEOTIDE SEQUENCE</scope>
</reference>
<dbReference type="AlphaFoldDB" id="A0A0E9SRT5"/>
<organism evidence="1">
    <name type="scientific">Anguilla anguilla</name>
    <name type="common">European freshwater eel</name>
    <name type="synonym">Muraena anguilla</name>
    <dbReference type="NCBI Taxonomy" id="7936"/>
    <lineage>
        <taxon>Eukaryota</taxon>
        <taxon>Metazoa</taxon>
        <taxon>Chordata</taxon>
        <taxon>Craniata</taxon>
        <taxon>Vertebrata</taxon>
        <taxon>Euteleostomi</taxon>
        <taxon>Actinopterygii</taxon>
        <taxon>Neopterygii</taxon>
        <taxon>Teleostei</taxon>
        <taxon>Anguilliformes</taxon>
        <taxon>Anguillidae</taxon>
        <taxon>Anguilla</taxon>
    </lineage>
</organism>
<dbReference type="EMBL" id="GBXM01064551">
    <property type="protein sequence ID" value="JAH44026.1"/>
    <property type="molecule type" value="Transcribed_RNA"/>
</dbReference>
<sequence>MSLVNSHGRAKNHSFKPRACSVHSQVVIVLLTTMLEQQRGYQSISS</sequence>
<evidence type="ECO:0000313" key="1">
    <source>
        <dbReference type="EMBL" id="JAH44026.1"/>
    </source>
</evidence>
<protein>
    <submittedName>
        <fullName evidence="1">Uncharacterized protein</fullName>
    </submittedName>
</protein>
<accession>A0A0E9SRT5</accession>
<proteinExistence type="predicted"/>
<name>A0A0E9SRT5_ANGAN</name>